<dbReference type="EMBL" id="JAHRHJ020000002">
    <property type="protein sequence ID" value="KAH9324149.1"/>
    <property type="molecule type" value="Genomic_DNA"/>
</dbReference>
<sequence>MHQVPVTKEVLHPKFGVGNAEVDNLEALKVDNLDILDENTKVQDSKFLVHVGIKEEEASLADLISVPILLQMQKIFSEKEEIFSGESIMVGKTNFNVDDLDESLGFEEEESKQPHGHSAGDQEDTGDLEEKSEDAYISSDLPAKYEVSEKEQIVAGESMTIGSI</sequence>
<accession>A0AA38GLI9</accession>
<gene>
    <name evidence="2" type="ORF">KI387_004327</name>
</gene>
<evidence type="ECO:0000313" key="2">
    <source>
        <dbReference type="EMBL" id="KAH9324149.1"/>
    </source>
</evidence>
<feature type="compositionally biased region" description="Acidic residues" evidence="1">
    <location>
        <begin position="100"/>
        <end position="110"/>
    </location>
</feature>
<reference evidence="2 3" key="1">
    <citation type="journal article" date="2021" name="Nat. Plants">
        <title>The Taxus genome provides insights into paclitaxel biosynthesis.</title>
        <authorList>
            <person name="Xiong X."/>
            <person name="Gou J."/>
            <person name="Liao Q."/>
            <person name="Li Y."/>
            <person name="Zhou Q."/>
            <person name="Bi G."/>
            <person name="Li C."/>
            <person name="Du R."/>
            <person name="Wang X."/>
            <person name="Sun T."/>
            <person name="Guo L."/>
            <person name="Liang H."/>
            <person name="Lu P."/>
            <person name="Wu Y."/>
            <person name="Zhang Z."/>
            <person name="Ro D.K."/>
            <person name="Shang Y."/>
            <person name="Huang S."/>
            <person name="Yan J."/>
        </authorList>
    </citation>
    <scope>NUCLEOTIDE SEQUENCE [LARGE SCALE GENOMIC DNA]</scope>
    <source>
        <strain evidence="2">Ta-2019</strain>
    </source>
</reference>
<evidence type="ECO:0000256" key="1">
    <source>
        <dbReference type="SAM" id="MobiDB-lite"/>
    </source>
</evidence>
<organism evidence="2 3">
    <name type="scientific">Taxus chinensis</name>
    <name type="common">Chinese yew</name>
    <name type="synonym">Taxus wallichiana var. chinensis</name>
    <dbReference type="NCBI Taxonomy" id="29808"/>
    <lineage>
        <taxon>Eukaryota</taxon>
        <taxon>Viridiplantae</taxon>
        <taxon>Streptophyta</taxon>
        <taxon>Embryophyta</taxon>
        <taxon>Tracheophyta</taxon>
        <taxon>Spermatophyta</taxon>
        <taxon>Pinopsida</taxon>
        <taxon>Pinidae</taxon>
        <taxon>Conifers II</taxon>
        <taxon>Cupressales</taxon>
        <taxon>Taxaceae</taxon>
        <taxon>Taxus</taxon>
    </lineage>
</organism>
<protein>
    <submittedName>
        <fullName evidence="2">Uncharacterized protein</fullName>
    </submittedName>
</protein>
<name>A0AA38GLI9_TAXCH</name>
<proteinExistence type="predicted"/>
<dbReference type="Proteomes" id="UP000824469">
    <property type="component" value="Unassembled WGS sequence"/>
</dbReference>
<feature type="compositionally biased region" description="Acidic residues" evidence="1">
    <location>
        <begin position="121"/>
        <end position="132"/>
    </location>
</feature>
<evidence type="ECO:0000313" key="3">
    <source>
        <dbReference type="Proteomes" id="UP000824469"/>
    </source>
</evidence>
<comment type="caution">
    <text evidence="2">The sequence shown here is derived from an EMBL/GenBank/DDBJ whole genome shotgun (WGS) entry which is preliminary data.</text>
</comment>
<dbReference type="AlphaFoldDB" id="A0AA38GLI9"/>
<feature type="non-terminal residue" evidence="2">
    <location>
        <position position="164"/>
    </location>
</feature>
<keyword evidence="3" id="KW-1185">Reference proteome</keyword>
<feature type="region of interest" description="Disordered" evidence="1">
    <location>
        <begin position="100"/>
        <end position="143"/>
    </location>
</feature>